<dbReference type="RefSeq" id="WP_124941994.1">
    <property type="nucleotide sequence ID" value="NZ_CP033578.1"/>
</dbReference>
<organism evidence="1 2">
    <name type="scientific">Vibrio mediterranei</name>
    <dbReference type="NCBI Taxonomy" id="689"/>
    <lineage>
        <taxon>Bacteria</taxon>
        <taxon>Pseudomonadati</taxon>
        <taxon>Pseudomonadota</taxon>
        <taxon>Gammaproteobacteria</taxon>
        <taxon>Vibrionales</taxon>
        <taxon>Vibrionaceae</taxon>
        <taxon>Vibrio</taxon>
    </lineage>
</organism>
<evidence type="ECO:0000313" key="2">
    <source>
        <dbReference type="Proteomes" id="UP000279760"/>
    </source>
</evidence>
<sequence>MSGKEFNLEDDNEILKINSPKVSLEGPFTVVYKNLDERWAIVAINWDGEPRLGMRWFWANGGNPFSSGHPTWLVIPPSLSKGVLSSLPLDHSFATKVDDFLSEKLSGDSFR</sequence>
<dbReference type="EMBL" id="CP033578">
    <property type="protein sequence ID" value="AYV24468.1"/>
    <property type="molecule type" value="Genomic_DNA"/>
</dbReference>
<gene>
    <name evidence="1" type="ORF">ECB94_24760</name>
</gene>
<reference evidence="1 2" key="1">
    <citation type="submission" date="2018-11" db="EMBL/GenBank/DDBJ databases">
        <title>Complete Genome Sequence of Vbrio mediterranei 117-T6: a Potential Pathogen Bacteria Isolated from the Conchocelis of Pyropia.</title>
        <authorList>
            <person name="Liu Q."/>
        </authorList>
    </citation>
    <scope>NUCLEOTIDE SEQUENCE [LARGE SCALE GENOMIC DNA]</scope>
    <source>
        <strain evidence="1 2">117-T6</strain>
    </source>
</reference>
<dbReference type="Proteomes" id="UP000279760">
    <property type="component" value="Chromosome 2"/>
</dbReference>
<name>A0A3G4VKD6_9VIBR</name>
<protein>
    <submittedName>
        <fullName evidence="1">Uncharacterized protein</fullName>
    </submittedName>
</protein>
<evidence type="ECO:0000313" key="1">
    <source>
        <dbReference type="EMBL" id="AYV24468.1"/>
    </source>
</evidence>
<accession>A0A3G4VKD6</accession>
<dbReference type="AlphaFoldDB" id="A0A3G4VKD6"/>
<proteinExistence type="predicted"/>